<feature type="non-terminal residue" evidence="1">
    <location>
        <position position="1"/>
    </location>
</feature>
<dbReference type="EMBL" id="UINC01202140">
    <property type="protein sequence ID" value="SVE21803.1"/>
    <property type="molecule type" value="Genomic_DNA"/>
</dbReference>
<name>A0A383BPS8_9ZZZZ</name>
<protein>
    <submittedName>
        <fullName evidence="1">Uncharacterized protein</fullName>
    </submittedName>
</protein>
<organism evidence="1">
    <name type="scientific">marine metagenome</name>
    <dbReference type="NCBI Taxonomy" id="408172"/>
    <lineage>
        <taxon>unclassified sequences</taxon>
        <taxon>metagenomes</taxon>
        <taxon>ecological metagenomes</taxon>
    </lineage>
</organism>
<reference evidence="1" key="1">
    <citation type="submission" date="2018-05" db="EMBL/GenBank/DDBJ databases">
        <authorList>
            <person name="Lanie J.A."/>
            <person name="Ng W.-L."/>
            <person name="Kazmierczak K.M."/>
            <person name="Andrzejewski T.M."/>
            <person name="Davidsen T.M."/>
            <person name="Wayne K.J."/>
            <person name="Tettelin H."/>
            <person name="Glass J.I."/>
            <person name="Rusch D."/>
            <person name="Podicherti R."/>
            <person name="Tsui H.-C.T."/>
            <person name="Winkler M.E."/>
        </authorList>
    </citation>
    <scope>NUCLEOTIDE SEQUENCE</scope>
</reference>
<dbReference type="AlphaFoldDB" id="A0A383BPS8"/>
<evidence type="ECO:0000313" key="1">
    <source>
        <dbReference type="EMBL" id="SVE21803.1"/>
    </source>
</evidence>
<accession>A0A383BPS8</accession>
<sequence>TFEIYLNGKYIDRIPKARRTLAPGKHTLTPGNHVLVVNPDGTVTSEDPDYSISTEPRSAWLPEKSIVDGAIAANNTKSLTEPKTRAKPSVTFNKGAKVEVLKTENGWSEIKLPPRYICKLKCYPFHLRAVRHEELNMEKIPERLGLEQIPLPNIAIRLGDDKGKEPLELLPQGGGRFLNLTLWMPTNTNGVGFVVHPLRQTFHMTSKGLISGQGEGGYKEETWKNFDHEMRIPVNRIAASGEPG</sequence>
<feature type="non-terminal residue" evidence="1">
    <location>
        <position position="244"/>
    </location>
</feature>
<proteinExistence type="predicted"/>
<gene>
    <name evidence="1" type="ORF">METZ01_LOCUS474657</name>
</gene>